<dbReference type="PANTHER" id="PTHR46082">
    <property type="entry name" value="ATP/GTP-BINDING PROTEIN-RELATED"/>
    <property type="match status" value="1"/>
</dbReference>
<dbReference type="InterPro" id="IPR053137">
    <property type="entry name" value="NLR-like"/>
</dbReference>
<evidence type="ECO:0000313" key="2">
    <source>
        <dbReference type="Proteomes" id="UP001610432"/>
    </source>
</evidence>
<comment type="caution">
    <text evidence="1">The sequence shown here is derived from an EMBL/GenBank/DDBJ whole genome shotgun (WGS) entry which is preliminary data.</text>
</comment>
<sequence>MSLRRSLCYSTIPQKASWICATPVELEAAVAVLDEIHPPLFHHDYDGNIYELGSIGPHNVVICSTASTVVDYLRFNFPEIKACLWVGIASGMPSRTTDIRLGDVVVSTPNESSPGVIQLDRGKTVADGGFARTAVLRGPSQTLLTAVDTLRALHTQHNGPIISVLSELQAQGPKKWMPPPAVDELFDSTYEHVEGGGNCANCDRTKLVPRGLRNGTSPVIHYGLVVSGNQVVRHGGTRDMLQKELGALCFGIGDAGLINDTQCLVIRGICDYADSHKNRAWQSFAAATAAAYAKELLSFVPPSIGDIEPV</sequence>
<dbReference type="GeneID" id="98146379"/>
<dbReference type="RefSeq" id="XP_070884926.1">
    <property type="nucleotide sequence ID" value="XM_071031307.1"/>
</dbReference>
<keyword evidence="2" id="KW-1185">Reference proteome</keyword>
<dbReference type="InterPro" id="IPR035994">
    <property type="entry name" value="Nucleoside_phosphorylase_sf"/>
</dbReference>
<evidence type="ECO:0000313" key="1">
    <source>
        <dbReference type="EMBL" id="KAL2865947.1"/>
    </source>
</evidence>
<protein>
    <submittedName>
        <fullName evidence="1">Pfs domain protein</fullName>
    </submittedName>
</protein>
<gene>
    <name evidence="1" type="ORF">BJX67DRAFT_372851</name>
</gene>
<dbReference type="Proteomes" id="UP001610432">
    <property type="component" value="Unassembled WGS sequence"/>
</dbReference>
<accession>A0ABR4LRC3</accession>
<dbReference type="EMBL" id="JBFXLQ010000028">
    <property type="protein sequence ID" value="KAL2865947.1"/>
    <property type="molecule type" value="Genomic_DNA"/>
</dbReference>
<name>A0ABR4LRC3_9EURO</name>
<dbReference type="Gene3D" id="3.40.50.1580">
    <property type="entry name" value="Nucleoside phosphorylase domain"/>
    <property type="match status" value="1"/>
</dbReference>
<dbReference type="PANTHER" id="PTHR46082:SF11">
    <property type="entry name" value="AAA+ ATPASE DOMAIN-CONTAINING PROTEIN-RELATED"/>
    <property type="match status" value="1"/>
</dbReference>
<proteinExistence type="predicted"/>
<reference evidence="1 2" key="1">
    <citation type="submission" date="2024-07" db="EMBL/GenBank/DDBJ databases">
        <title>Section-level genome sequencing and comparative genomics of Aspergillus sections Usti and Cavernicolus.</title>
        <authorList>
            <consortium name="Lawrence Berkeley National Laboratory"/>
            <person name="Nybo J.L."/>
            <person name="Vesth T.C."/>
            <person name="Theobald S."/>
            <person name="Frisvad J.C."/>
            <person name="Larsen T.O."/>
            <person name="Kjaerboelling I."/>
            <person name="Rothschild-Mancinelli K."/>
            <person name="Lyhne E.K."/>
            <person name="Kogle M.E."/>
            <person name="Barry K."/>
            <person name="Clum A."/>
            <person name="Na H."/>
            <person name="Ledsgaard L."/>
            <person name="Lin J."/>
            <person name="Lipzen A."/>
            <person name="Kuo A."/>
            <person name="Riley R."/>
            <person name="Mondo S."/>
            <person name="Labutti K."/>
            <person name="Haridas S."/>
            <person name="Pangalinan J."/>
            <person name="Salamov A.A."/>
            <person name="Simmons B.A."/>
            <person name="Magnuson J.K."/>
            <person name="Chen J."/>
            <person name="Drula E."/>
            <person name="Henrissat B."/>
            <person name="Wiebenga A."/>
            <person name="Lubbers R.J."/>
            <person name="Gomes A.C."/>
            <person name="Macurrencykelacurrency M.R."/>
            <person name="Stajich J."/>
            <person name="Grigoriev I.V."/>
            <person name="Mortensen U.H."/>
            <person name="De Vries R.P."/>
            <person name="Baker S.E."/>
            <person name="Andersen M.R."/>
        </authorList>
    </citation>
    <scope>NUCLEOTIDE SEQUENCE [LARGE SCALE GENOMIC DNA]</scope>
    <source>
        <strain evidence="1 2">CBS 449.75</strain>
    </source>
</reference>
<organism evidence="1 2">
    <name type="scientific">Aspergillus lucknowensis</name>
    <dbReference type="NCBI Taxonomy" id="176173"/>
    <lineage>
        <taxon>Eukaryota</taxon>
        <taxon>Fungi</taxon>
        <taxon>Dikarya</taxon>
        <taxon>Ascomycota</taxon>
        <taxon>Pezizomycotina</taxon>
        <taxon>Eurotiomycetes</taxon>
        <taxon>Eurotiomycetidae</taxon>
        <taxon>Eurotiales</taxon>
        <taxon>Aspergillaceae</taxon>
        <taxon>Aspergillus</taxon>
        <taxon>Aspergillus subgen. Nidulantes</taxon>
    </lineage>
</organism>
<dbReference type="SUPFAM" id="SSF53167">
    <property type="entry name" value="Purine and uridine phosphorylases"/>
    <property type="match status" value="1"/>
</dbReference>